<dbReference type="InterPro" id="IPR008271">
    <property type="entry name" value="Ser/Thr_kinase_AS"/>
</dbReference>
<sequence>MGSESKSERSMTEQESLPEFFARPVPDAEGPETIISPLEPIPAPDSNRDKGSAPGNFARSSIWNRLFPPTTEDPEAPDDTASPSGMKLEHFVIRERIGRGGMGAVFRAIDTRLDRVVALKVLSPGQSRDAGSVKRFQNEAKSAARLDHENISRVFYIGEDQGLNFIAFEYVKGTNVREIIQSRGILPAAEAVNYALQIASALKHINKAGVVHRDIKPSNIIITPGGRAKLVDLGLARKESDNASADLTTAGTTLGTFDYISPEQAKDPRNVDVRSDIYSLGCTLYHMLTGEPPYGEGTVLQKLLDHSGKNVPDPATINKQLPRELSLIVQKMMASDPEDRYQAPEELMYQLMQVAGQLDLRGVNPEGLVWTSPTNSRLGFLERHIGWIATAAVLLIIVVLLDRYPAFNPASVNVTQDSSQKSDASIKPASKKTEQQTPEMDLAIAKADTPITPAISGKEMVGSLTAPAPDNPESVTKAVTPEKTTTASESIEENHLAKMNLEEDNKPLSEIFDNVPLLSTKRTISELLDAGTSSGPGSAAGNKVLRDDTPDTKLALSESSQNKSMVPLAPAIEVPAETEPDPFPKKSENEFRKIEIPAITIINPDGTAGQDFKTLDAACAAADDGSIIELGFTGIRKEAPIHINNKRVRIRAAKDRKPILLFESVEEPAEGFQTHMIQIANGSLELFELGIMVDVKDLNTDSWAIFSLKNAHDIRLHQVTVTCANTTSQQVSIFEMNEPINQGLNDDSMMGKRQVKESTFVEIVNSVLRCDGHAFSIRETAPTRLEITNSALMIAQSLIELTGCSNKPVEGDHLELVLNHSTFVLGKGLSVMDSGAIPRELIPLHVSARNNVFFSRSNAPFVMMKGNTNENDFRQKLLTWRGSNNYFDRFGTFWTIQSQQGTTGALSMDALDWKDIWGLSADVNSYQMEIPWVADRQKLINALCSELQPAQLQFTQPTDGSPTITAIDRTNAGADLVTLPELPRVIKAPRTE</sequence>
<keyword evidence="2 5" id="KW-0547">Nucleotide-binding</keyword>
<dbReference type="PROSITE" id="PS00107">
    <property type="entry name" value="PROTEIN_KINASE_ATP"/>
    <property type="match status" value="1"/>
</dbReference>
<dbReference type="SMART" id="SM00220">
    <property type="entry name" value="S_TKc"/>
    <property type="match status" value="1"/>
</dbReference>
<keyword evidence="1 8" id="KW-0808">Transferase</keyword>
<dbReference type="SUPFAM" id="SSF56112">
    <property type="entry name" value="Protein kinase-like (PK-like)"/>
    <property type="match status" value="1"/>
</dbReference>
<dbReference type="PANTHER" id="PTHR43289">
    <property type="entry name" value="MITOGEN-ACTIVATED PROTEIN KINASE KINASE KINASE 20-RELATED"/>
    <property type="match status" value="1"/>
</dbReference>
<feature type="compositionally biased region" description="Polar residues" evidence="6">
    <location>
        <begin position="411"/>
        <end position="423"/>
    </location>
</feature>
<dbReference type="PROSITE" id="PS00108">
    <property type="entry name" value="PROTEIN_KINASE_ST"/>
    <property type="match status" value="1"/>
</dbReference>
<evidence type="ECO:0000256" key="6">
    <source>
        <dbReference type="SAM" id="MobiDB-lite"/>
    </source>
</evidence>
<evidence type="ECO:0000256" key="2">
    <source>
        <dbReference type="ARBA" id="ARBA00022741"/>
    </source>
</evidence>
<feature type="domain" description="Protein kinase" evidence="7">
    <location>
        <begin position="91"/>
        <end position="352"/>
    </location>
</feature>
<feature type="region of interest" description="Disordered" evidence="6">
    <location>
        <begin position="465"/>
        <end position="491"/>
    </location>
</feature>
<evidence type="ECO:0000256" key="3">
    <source>
        <dbReference type="ARBA" id="ARBA00022777"/>
    </source>
</evidence>
<dbReference type="InterPro" id="IPR000719">
    <property type="entry name" value="Prot_kinase_dom"/>
</dbReference>
<feature type="binding site" evidence="5">
    <location>
        <position position="120"/>
    </location>
    <ligand>
        <name>ATP</name>
        <dbReference type="ChEBI" id="CHEBI:30616"/>
    </ligand>
</feature>
<protein>
    <submittedName>
        <fullName evidence="8">Serine/threonine-protein kinase PK-1</fullName>
        <ecNumber evidence="8">2.7.11.1</ecNumber>
    </submittedName>
</protein>
<name>A0ABX5YF23_9PLAN</name>
<dbReference type="Pfam" id="PF00069">
    <property type="entry name" value="Pkinase"/>
    <property type="match status" value="1"/>
</dbReference>
<dbReference type="InterPro" id="IPR017441">
    <property type="entry name" value="Protein_kinase_ATP_BS"/>
</dbReference>
<dbReference type="InterPro" id="IPR011009">
    <property type="entry name" value="Kinase-like_dom_sf"/>
</dbReference>
<evidence type="ECO:0000256" key="1">
    <source>
        <dbReference type="ARBA" id="ARBA00022679"/>
    </source>
</evidence>
<dbReference type="EMBL" id="CP042910">
    <property type="protein sequence ID" value="QEG14291.1"/>
    <property type="molecule type" value="Genomic_DNA"/>
</dbReference>
<dbReference type="GO" id="GO:0004674">
    <property type="term" value="F:protein serine/threonine kinase activity"/>
    <property type="evidence" value="ECO:0007669"/>
    <property type="project" value="UniProtKB-EC"/>
</dbReference>
<evidence type="ECO:0000313" key="8">
    <source>
        <dbReference type="EMBL" id="QEG14291.1"/>
    </source>
</evidence>
<reference evidence="8 9" key="1">
    <citation type="submission" date="2019-08" db="EMBL/GenBank/DDBJ databases">
        <title>Deep-cultivation of Planctomycetes and their phenomic and genomic characterization uncovers novel biology.</title>
        <authorList>
            <person name="Wiegand S."/>
            <person name="Jogler M."/>
            <person name="Boedeker C."/>
            <person name="Pinto D."/>
            <person name="Vollmers J."/>
            <person name="Rivas-Marin E."/>
            <person name="Kohn T."/>
            <person name="Peeters S.H."/>
            <person name="Heuer A."/>
            <person name="Rast P."/>
            <person name="Oberbeckmann S."/>
            <person name="Bunk B."/>
            <person name="Jeske O."/>
            <person name="Meyerdierks A."/>
            <person name="Storesund J.E."/>
            <person name="Kallscheuer N."/>
            <person name="Luecker S."/>
            <person name="Lage O.M."/>
            <person name="Pohl T."/>
            <person name="Merkel B.J."/>
            <person name="Hornburger P."/>
            <person name="Mueller R.-W."/>
            <person name="Bruemmer F."/>
            <person name="Labrenz M."/>
            <person name="Spormann A.M."/>
            <person name="Op den Camp H."/>
            <person name="Overmann J."/>
            <person name="Amann R."/>
            <person name="Jetten M.S.M."/>
            <person name="Mascher T."/>
            <person name="Medema M.H."/>
            <person name="Devos D.P."/>
            <person name="Kaster A.-K."/>
            <person name="Ovreas L."/>
            <person name="Rohde M."/>
            <person name="Galperin M.Y."/>
            <person name="Jogler C."/>
        </authorList>
    </citation>
    <scope>NUCLEOTIDE SEQUENCE [LARGE SCALE GENOMIC DNA]</scope>
    <source>
        <strain evidence="8 9">DSM 8797</strain>
    </source>
</reference>
<gene>
    <name evidence="8" type="primary">spk1</name>
    <name evidence="8" type="ORF">GmarT_01240</name>
</gene>
<keyword evidence="3 8" id="KW-0418">Kinase</keyword>
<feature type="compositionally biased region" description="Basic and acidic residues" evidence="6">
    <location>
        <begin position="1"/>
        <end position="12"/>
    </location>
</feature>
<feature type="region of interest" description="Disordered" evidence="6">
    <location>
        <begin position="1"/>
        <end position="60"/>
    </location>
</feature>
<dbReference type="Gene3D" id="3.30.200.20">
    <property type="entry name" value="Phosphorylase Kinase, domain 1"/>
    <property type="match status" value="1"/>
</dbReference>
<accession>A0ABX5YF23</accession>
<dbReference type="PROSITE" id="PS50011">
    <property type="entry name" value="PROTEIN_KINASE_DOM"/>
    <property type="match status" value="1"/>
</dbReference>
<feature type="region of interest" description="Disordered" evidence="6">
    <location>
        <begin position="411"/>
        <end position="437"/>
    </location>
</feature>
<dbReference type="Proteomes" id="UP000322887">
    <property type="component" value="Chromosome"/>
</dbReference>
<feature type="region of interest" description="Disordered" evidence="6">
    <location>
        <begin position="66"/>
        <end position="85"/>
    </location>
</feature>
<dbReference type="EC" id="2.7.11.1" evidence="8"/>
<evidence type="ECO:0000256" key="4">
    <source>
        <dbReference type="ARBA" id="ARBA00022840"/>
    </source>
</evidence>
<dbReference type="Gene3D" id="1.10.510.10">
    <property type="entry name" value="Transferase(Phosphotransferase) domain 1"/>
    <property type="match status" value="1"/>
</dbReference>
<organism evidence="8 9">
    <name type="scientific">Gimesia maris</name>
    <dbReference type="NCBI Taxonomy" id="122"/>
    <lineage>
        <taxon>Bacteria</taxon>
        <taxon>Pseudomonadati</taxon>
        <taxon>Planctomycetota</taxon>
        <taxon>Planctomycetia</taxon>
        <taxon>Planctomycetales</taxon>
        <taxon>Planctomycetaceae</taxon>
        <taxon>Gimesia</taxon>
    </lineage>
</organism>
<evidence type="ECO:0000313" key="9">
    <source>
        <dbReference type="Proteomes" id="UP000322887"/>
    </source>
</evidence>
<dbReference type="CDD" id="cd14014">
    <property type="entry name" value="STKc_PknB_like"/>
    <property type="match status" value="1"/>
</dbReference>
<evidence type="ECO:0000259" key="7">
    <source>
        <dbReference type="PROSITE" id="PS50011"/>
    </source>
</evidence>
<keyword evidence="4 5" id="KW-0067">ATP-binding</keyword>
<proteinExistence type="predicted"/>
<dbReference type="PANTHER" id="PTHR43289:SF6">
    <property type="entry name" value="SERINE_THREONINE-PROTEIN KINASE NEKL-3"/>
    <property type="match status" value="1"/>
</dbReference>
<evidence type="ECO:0000256" key="5">
    <source>
        <dbReference type="PROSITE-ProRule" id="PRU10141"/>
    </source>
</evidence>
<keyword evidence="9" id="KW-1185">Reference proteome</keyword>